<name>A0A7J9EAV6_9ROSI</name>
<proteinExistence type="predicted"/>
<organism evidence="1 2">
    <name type="scientific">Gossypium trilobum</name>
    <dbReference type="NCBI Taxonomy" id="34281"/>
    <lineage>
        <taxon>Eukaryota</taxon>
        <taxon>Viridiplantae</taxon>
        <taxon>Streptophyta</taxon>
        <taxon>Embryophyta</taxon>
        <taxon>Tracheophyta</taxon>
        <taxon>Spermatophyta</taxon>
        <taxon>Magnoliopsida</taxon>
        <taxon>eudicotyledons</taxon>
        <taxon>Gunneridae</taxon>
        <taxon>Pentapetalae</taxon>
        <taxon>rosids</taxon>
        <taxon>malvids</taxon>
        <taxon>Malvales</taxon>
        <taxon>Malvaceae</taxon>
        <taxon>Malvoideae</taxon>
        <taxon>Gossypium</taxon>
    </lineage>
</organism>
<dbReference type="EMBL" id="JABEZW010000007">
    <property type="protein sequence ID" value="MBA0770140.1"/>
    <property type="molecule type" value="Genomic_DNA"/>
</dbReference>
<keyword evidence="2" id="KW-1185">Reference proteome</keyword>
<evidence type="ECO:0000313" key="2">
    <source>
        <dbReference type="Proteomes" id="UP000593568"/>
    </source>
</evidence>
<accession>A0A7J9EAV6</accession>
<reference evidence="1 2" key="1">
    <citation type="journal article" date="2019" name="Genome Biol. Evol.">
        <title>Insights into the evolution of the New World diploid cottons (Gossypium, subgenus Houzingenia) based on genome sequencing.</title>
        <authorList>
            <person name="Grover C.E."/>
            <person name="Arick M.A. 2nd"/>
            <person name="Thrash A."/>
            <person name="Conover J.L."/>
            <person name="Sanders W.S."/>
            <person name="Peterson D.G."/>
            <person name="Frelichowski J.E."/>
            <person name="Scheffler J.A."/>
            <person name="Scheffler B.E."/>
            <person name="Wendel J.F."/>
        </authorList>
    </citation>
    <scope>NUCLEOTIDE SEQUENCE [LARGE SCALE GENOMIC DNA]</scope>
    <source>
        <strain evidence="1">8</strain>
        <tissue evidence="1">Leaf</tissue>
    </source>
</reference>
<dbReference type="Proteomes" id="UP000593568">
    <property type="component" value="Unassembled WGS sequence"/>
</dbReference>
<protein>
    <submittedName>
        <fullName evidence="1">Uncharacterized protein</fullName>
    </submittedName>
</protein>
<evidence type="ECO:0000313" key="1">
    <source>
        <dbReference type="EMBL" id="MBA0770140.1"/>
    </source>
</evidence>
<dbReference type="AlphaFoldDB" id="A0A7J9EAV6"/>
<gene>
    <name evidence="1" type="ORF">Gotri_018812</name>
</gene>
<sequence>MIQSVGFVVKILKMYCMLLEIVLLREMFGTT</sequence>
<comment type="caution">
    <text evidence="1">The sequence shown here is derived from an EMBL/GenBank/DDBJ whole genome shotgun (WGS) entry which is preliminary data.</text>
</comment>